<organism evidence="1 2">
    <name type="scientific">Candidatus Uhrbacteria bacterium RIFCSPHIGHO2_02_FULL_60_10</name>
    <dbReference type="NCBI Taxonomy" id="1802392"/>
    <lineage>
        <taxon>Bacteria</taxon>
        <taxon>Candidatus Uhriibacteriota</taxon>
    </lineage>
</organism>
<protein>
    <submittedName>
        <fullName evidence="1">Uncharacterized protein</fullName>
    </submittedName>
</protein>
<proteinExistence type="predicted"/>
<sequence length="111" mass="12212">MTALEAKRLLMEANPAWKAFWFHNGPVARSLKQLSETLPKVKADVFNHHVNAIKNDLAAWVRDVIGDKQLAGDMAKAKTQTAAADLVANRVAELEKNLAAEPRKKAAAKKK</sequence>
<evidence type="ECO:0000313" key="1">
    <source>
        <dbReference type="EMBL" id="OGL72664.1"/>
    </source>
</evidence>
<accession>A0A1F7U4G7</accession>
<name>A0A1F7U4G7_9BACT</name>
<reference evidence="1 2" key="1">
    <citation type="journal article" date="2016" name="Nat. Commun.">
        <title>Thousands of microbial genomes shed light on interconnected biogeochemical processes in an aquifer system.</title>
        <authorList>
            <person name="Anantharaman K."/>
            <person name="Brown C.T."/>
            <person name="Hug L.A."/>
            <person name="Sharon I."/>
            <person name="Castelle C.J."/>
            <person name="Probst A.J."/>
            <person name="Thomas B.C."/>
            <person name="Singh A."/>
            <person name="Wilkins M.J."/>
            <person name="Karaoz U."/>
            <person name="Brodie E.L."/>
            <person name="Williams K.H."/>
            <person name="Hubbard S.S."/>
            <person name="Banfield J.F."/>
        </authorList>
    </citation>
    <scope>NUCLEOTIDE SEQUENCE [LARGE SCALE GENOMIC DNA]</scope>
</reference>
<dbReference type="Proteomes" id="UP000177088">
    <property type="component" value="Unassembled WGS sequence"/>
</dbReference>
<dbReference type="EMBL" id="MGEA01000088">
    <property type="protein sequence ID" value="OGL72664.1"/>
    <property type="molecule type" value="Genomic_DNA"/>
</dbReference>
<gene>
    <name evidence="1" type="ORF">A3C96_00640</name>
</gene>
<comment type="caution">
    <text evidence="1">The sequence shown here is derived from an EMBL/GenBank/DDBJ whole genome shotgun (WGS) entry which is preliminary data.</text>
</comment>
<evidence type="ECO:0000313" key="2">
    <source>
        <dbReference type="Proteomes" id="UP000177088"/>
    </source>
</evidence>
<dbReference type="AlphaFoldDB" id="A0A1F7U4G7"/>